<keyword evidence="1" id="KW-0812">Transmembrane</keyword>
<name>A0AAD2DWT8_9LAMI</name>
<dbReference type="AlphaFoldDB" id="A0AAD2DWT8"/>
<reference evidence="2" key="1">
    <citation type="submission" date="2023-05" db="EMBL/GenBank/DDBJ databases">
        <authorList>
            <person name="Huff M."/>
        </authorList>
    </citation>
    <scope>NUCLEOTIDE SEQUENCE</scope>
</reference>
<evidence type="ECO:0000313" key="3">
    <source>
        <dbReference type="Proteomes" id="UP000834106"/>
    </source>
</evidence>
<feature type="transmembrane region" description="Helical" evidence="1">
    <location>
        <begin position="62"/>
        <end position="79"/>
    </location>
</feature>
<keyword evidence="3" id="KW-1185">Reference proteome</keyword>
<keyword evidence="1" id="KW-1133">Transmembrane helix</keyword>
<evidence type="ECO:0000256" key="1">
    <source>
        <dbReference type="SAM" id="Phobius"/>
    </source>
</evidence>
<evidence type="ECO:0000313" key="2">
    <source>
        <dbReference type="EMBL" id="CAI9767713.1"/>
    </source>
</evidence>
<proteinExistence type="predicted"/>
<keyword evidence="1" id="KW-0472">Membrane</keyword>
<dbReference type="EMBL" id="OU503044">
    <property type="protein sequence ID" value="CAI9767713.1"/>
    <property type="molecule type" value="Genomic_DNA"/>
</dbReference>
<gene>
    <name evidence="2" type="ORF">FPE_LOCUS15143</name>
</gene>
<sequence length="166" mass="18537">MEMVGSGGGDWLIAVVVLVDCSGCVILNLVIGAQSDRESHRGRVLEQERQCPGPKLKVAGEVIGPLLAVFLAIASYWIYRSIKLKKETELKIEQFLVDYKALKLTRYSQWYPVERPSMKVVIQMLESEETASMPRNPFTSTNGTQNATNARGRIFSSELEIISESE</sequence>
<organism evidence="2 3">
    <name type="scientific">Fraxinus pennsylvanica</name>
    <dbReference type="NCBI Taxonomy" id="56036"/>
    <lineage>
        <taxon>Eukaryota</taxon>
        <taxon>Viridiplantae</taxon>
        <taxon>Streptophyta</taxon>
        <taxon>Embryophyta</taxon>
        <taxon>Tracheophyta</taxon>
        <taxon>Spermatophyta</taxon>
        <taxon>Magnoliopsida</taxon>
        <taxon>eudicotyledons</taxon>
        <taxon>Gunneridae</taxon>
        <taxon>Pentapetalae</taxon>
        <taxon>asterids</taxon>
        <taxon>lamiids</taxon>
        <taxon>Lamiales</taxon>
        <taxon>Oleaceae</taxon>
        <taxon>Oleeae</taxon>
        <taxon>Fraxinus</taxon>
    </lineage>
</organism>
<dbReference type="Proteomes" id="UP000834106">
    <property type="component" value="Chromosome 9"/>
</dbReference>
<accession>A0AAD2DWT8</accession>
<protein>
    <submittedName>
        <fullName evidence="2">Uncharacterized protein</fullName>
    </submittedName>
</protein>
<feature type="transmembrane region" description="Helical" evidence="1">
    <location>
        <begin position="12"/>
        <end position="31"/>
    </location>
</feature>